<proteinExistence type="inferred from homology"/>
<evidence type="ECO:0000256" key="1">
    <source>
        <dbReference type="ARBA" id="ARBA00001947"/>
    </source>
</evidence>
<evidence type="ECO:0000256" key="5">
    <source>
        <dbReference type="ARBA" id="ARBA00022801"/>
    </source>
</evidence>
<evidence type="ECO:0000256" key="2">
    <source>
        <dbReference type="ARBA" id="ARBA00006676"/>
    </source>
</evidence>
<dbReference type="GO" id="GO:0043103">
    <property type="term" value="P:hypoxanthine salvage"/>
    <property type="evidence" value="ECO:0007669"/>
    <property type="project" value="TreeGrafter"/>
</dbReference>
<dbReference type="SUPFAM" id="SSF51556">
    <property type="entry name" value="Metallo-dependent hydrolases"/>
    <property type="match status" value="1"/>
</dbReference>
<dbReference type="Pfam" id="PF00962">
    <property type="entry name" value="A_deaminase"/>
    <property type="match status" value="1"/>
</dbReference>
<dbReference type="GO" id="GO:0004000">
    <property type="term" value="F:adenosine deaminase activity"/>
    <property type="evidence" value="ECO:0007669"/>
    <property type="project" value="TreeGrafter"/>
</dbReference>
<dbReference type="EMBL" id="PZPL01000001">
    <property type="protein sequence ID" value="PTL71444.1"/>
    <property type="molecule type" value="Genomic_DNA"/>
</dbReference>
<keyword evidence="5" id="KW-0378">Hydrolase</keyword>
<dbReference type="Proteomes" id="UP000241085">
    <property type="component" value="Unassembled WGS sequence"/>
</dbReference>
<name>A0A2T4UPJ3_9MICO</name>
<sequence>MDLTSRHERATTWVDRSDPLARLAKVSLHDHLDGSVRPETLLALAAESGAPVPRRDPETLQHWFGNFAALEPGADWELLFGLTTSVMQTAPQLRRVAREYVAALAADGVVYAETRWAPEKHLARGLSMDEALAAVQDGLEAGMRDAAREGRPVLVRQILSIMRTARHGREVVETALRNRDAVVGLDLAGHEEGHPPAEHAKWFRLAAEHGLSLTVHAGEAAGVESILGALEHCSAQRIGHGARLAEDVAVDGARHPVGDVVAAWRRAGGGVAALELGPVAQRIVDERIPLELCPSSNSQPGGVVDTLAQHPIGLLATIGTAVTVHPDNRLISATSVTGELRLLVDRFGWGLADVERAQRTALAGGFADPELRERILEERLAPSFDAAC</sequence>
<dbReference type="PANTHER" id="PTHR11409">
    <property type="entry name" value="ADENOSINE DEAMINASE"/>
    <property type="match status" value="1"/>
</dbReference>
<evidence type="ECO:0000256" key="4">
    <source>
        <dbReference type="ARBA" id="ARBA00022723"/>
    </source>
</evidence>
<dbReference type="InterPro" id="IPR032466">
    <property type="entry name" value="Metal_Hydrolase"/>
</dbReference>
<reference evidence="8 9" key="1">
    <citation type="submission" date="2018-03" db="EMBL/GenBank/DDBJ databases">
        <title>Bacteriophage NCPPB3778 and a type I-E CRISPR drive the evolution of the US Biological Select Agent, Rathayibacter toxicus.</title>
        <authorList>
            <person name="Davis E.W.II."/>
            <person name="Tabima J.F."/>
            <person name="Weisberg A.J."/>
            <person name="Dantas Lopes L."/>
            <person name="Wiseman M.S."/>
            <person name="Wiseman M.S."/>
            <person name="Pupko T."/>
            <person name="Belcher M.S."/>
            <person name="Sechler A.J."/>
            <person name="Tancos M.A."/>
            <person name="Schroeder B.K."/>
            <person name="Murray T.D."/>
            <person name="Luster D.G."/>
            <person name="Schneider W.L."/>
            <person name="Rogers E."/>
            <person name="Andreote F.D."/>
            <person name="Grunwald N.J."/>
            <person name="Putnam M.L."/>
            <person name="Chang J.H."/>
        </authorList>
    </citation>
    <scope>NUCLEOTIDE SEQUENCE [LARGE SCALE GENOMIC DNA]</scope>
    <source>
        <strain evidence="8 9">DSM 15933</strain>
    </source>
</reference>
<gene>
    <name evidence="8" type="ORF">C1I63_00280</name>
</gene>
<dbReference type="Gene3D" id="3.20.20.140">
    <property type="entry name" value="Metal-dependent hydrolases"/>
    <property type="match status" value="1"/>
</dbReference>
<feature type="domain" description="Adenosine deaminase" evidence="7">
    <location>
        <begin position="25"/>
        <end position="378"/>
    </location>
</feature>
<evidence type="ECO:0000313" key="9">
    <source>
        <dbReference type="Proteomes" id="UP000241085"/>
    </source>
</evidence>
<comment type="caution">
    <text evidence="8">The sequence shown here is derived from an EMBL/GenBank/DDBJ whole genome shotgun (WGS) entry which is preliminary data.</text>
</comment>
<evidence type="ECO:0000256" key="3">
    <source>
        <dbReference type="ARBA" id="ARBA00012784"/>
    </source>
</evidence>
<dbReference type="RefSeq" id="WP_107573322.1">
    <property type="nucleotide sequence ID" value="NZ_PZPL01000001.1"/>
</dbReference>
<dbReference type="AlphaFoldDB" id="A0A2T4UPJ3"/>
<dbReference type="InterPro" id="IPR001365">
    <property type="entry name" value="A_deaminase_dom"/>
</dbReference>
<dbReference type="GO" id="GO:0005829">
    <property type="term" value="C:cytosol"/>
    <property type="evidence" value="ECO:0007669"/>
    <property type="project" value="TreeGrafter"/>
</dbReference>
<dbReference type="GO" id="GO:0046872">
    <property type="term" value="F:metal ion binding"/>
    <property type="evidence" value="ECO:0007669"/>
    <property type="project" value="UniProtKB-KW"/>
</dbReference>
<accession>A0A2T4UPJ3</accession>
<comment type="similarity">
    <text evidence="2">Belongs to the metallo-dependent hydrolases superfamily. Adenosine and AMP deaminases family.</text>
</comment>
<keyword evidence="9" id="KW-1185">Reference proteome</keyword>
<dbReference type="InterPro" id="IPR006330">
    <property type="entry name" value="Ado/ade_deaminase"/>
</dbReference>
<keyword evidence="4" id="KW-0479">Metal-binding</keyword>
<organism evidence="8 9">
    <name type="scientific">Rathayibacter caricis DSM 15933</name>
    <dbReference type="NCBI Taxonomy" id="1328867"/>
    <lineage>
        <taxon>Bacteria</taxon>
        <taxon>Bacillati</taxon>
        <taxon>Actinomycetota</taxon>
        <taxon>Actinomycetes</taxon>
        <taxon>Micrococcales</taxon>
        <taxon>Microbacteriaceae</taxon>
        <taxon>Rathayibacter</taxon>
    </lineage>
</organism>
<dbReference type="GO" id="GO:0046103">
    <property type="term" value="P:inosine biosynthetic process"/>
    <property type="evidence" value="ECO:0007669"/>
    <property type="project" value="TreeGrafter"/>
</dbReference>
<dbReference type="GO" id="GO:0006154">
    <property type="term" value="P:adenosine catabolic process"/>
    <property type="evidence" value="ECO:0007669"/>
    <property type="project" value="TreeGrafter"/>
</dbReference>
<evidence type="ECO:0000256" key="6">
    <source>
        <dbReference type="ARBA" id="ARBA00022833"/>
    </source>
</evidence>
<comment type="cofactor">
    <cofactor evidence="1">
        <name>Zn(2+)</name>
        <dbReference type="ChEBI" id="CHEBI:29105"/>
    </cofactor>
</comment>
<evidence type="ECO:0000313" key="8">
    <source>
        <dbReference type="EMBL" id="PTL71444.1"/>
    </source>
</evidence>
<dbReference type="EC" id="3.5.4.4" evidence="3"/>
<protein>
    <recommendedName>
        <fullName evidence="3">adenosine deaminase</fullName>
        <ecNumber evidence="3">3.5.4.4</ecNumber>
    </recommendedName>
</protein>
<dbReference type="PANTHER" id="PTHR11409:SF43">
    <property type="entry name" value="ADENOSINE DEAMINASE"/>
    <property type="match status" value="1"/>
</dbReference>
<keyword evidence="6" id="KW-0862">Zinc</keyword>
<evidence type="ECO:0000259" key="7">
    <source>
        <dbReference type="Pfam" id="PF00962"/>
    </source>
</evidence>